<evidence type="ECO:0000259" key="1">
    <source>
        <dbReference type="Pfam" id="PF03417"/>
    </source>
</evidence>
<protein>
    <submittedName>
        <fullName evidence="2">Peptidase C45</fullName>
    </submittedName>
</protein>
<name>A0A178YS66_SINSA</name>
<feature type="domain" description="Peptidase C45 hydrolase" evidence="1">
    <location>
        <begin position="124"/>
        <end position="333"/>
    </location>
</feature>
<dbReference type="Gene3D" id="3.60.60.10">
    <property type="entry name" value="Penicillin V Acylase, Chain A"/>
    <property type="match status" value="1"/>
</dbReference>
<sequence>MRKNPITRIRVKGDAFSIGFALGQATAACFCERTIRTEEFRALEARWRESDYLRTLESAARAAYPRFVRELEGIAEGAGQPFQTIFLWNCRGDLQLPAHVTDATKSVAATGCTSILIPSDGNSPAIIAHNEDGAAELLGACLWVEVEPDEGPTWSSFMYPGMLPGHTFGLNEFGLVQTINNIRAHDLRPGVPRQIICRAILEARDLGGALEILKRTDRASGFHHNLGEARTQRLVSVEAPASGCAVREATSPRAHANHLLDSEFASLKQTITVSSTKRQEAADKMLAEGLLARGPEAVLFDETTPIHCDKDGRDDYAQTLATSVFALFPEKVDWRIYSSPDDLDAITGTLRVSAEGHFSQ</sequence>
<dbReference type="RefSeq" id="WP_066867878.1">
    <property type="nucleotide sequence ID" value="NZ_LNQB01000034.1"/>
</dbReference>
<dbReference type="EMBL" id="LNQB01000034">
    <property type="protein sequence ID" value="OAP50398.1"/>
    <property type="molecule type" value="Genomic_DNA"/>
</dbReference>
<dbReference type="PROSITE" id="PS51257">
    <property type="entry name" value="PROKAR_LIPOPROTEIN"/>
    <property type="match status" value="1"/>
</dbReference>
<dbReference type="PANTHER" id="PTHR34180">
    <property type="entry name" value="PEPTIDASE C45"/>
    <property type="match status" value="1"/>
</dbReference>
<dbReference type="PANTHER" id="PTHR34180:SF1">
    <property type="entry name" value="BETA-ALANYL-DOPAMINE_CARCININE HYDROLASE"/>
    <property type="match status" value="1"/>
</dbReference>
<dbReference type="AlphaFoldDB" id="A0A178YS66"/>
<organism evidence="2 3">
    <name type="scientific">Sinorhizobium saheli</name>
    <dbReference type="NCBI Taxonomy" id="36856"/>
    <lineage>
        <taxon>Bacteria</taxon>
        <taxon>Pseudomonadati</taxon>
        <taxon>Pseudomonadota</taxon>
        <taxon>Alphaproteobacteria</taxon>
        <taxon>Hyphomicrobiales</taxon>
        <taxon>Rhizobiaceae</taxon>
        <taxon>Sinorhizobium/Ensifer group</taxon>
        <taxon>Sinorhizobium</taxon>
    </lineage>
</organism>
<dbReference type="OrthoDB" id="6793339at2"/>
<dbReference type="Pfam" id="PF03417">
    <property type="entry name" value="AAT"/>
    <property type="match status" value="1"/>
</dbReference>
<comment type="caution">
    <text evidence="2">The sequence shown here is derived from an EMBL/GenBank/DDBJ whole genome shotgun (WGS) entry which is preliminary data.</text>
</comment>
<dbReference type="Proteomes" id="UP000078507">
    <property type="component" value="Unassembled WGS sequence"/>
</dbReference>
<proteinExistence type="predicted"/>
<dbReference type="STRING" id="36856.ATB98_11700"/>
<dbReference type="InterPro" id="IPR047801">
    <property type="entry name" value="Peptidase_C45"/>
</dbReference>
<keyword evidence="3" id="KW-1185">Reference proteome</keyword>
<dbReference type="InterPro" id="IPR005079">
    <property type="entry name" value="Peptidase_C45_hydrolase"/>
</dbReference>
<dbReference type="InterPro" id="IPR047794">
    <property type="entry name" value="C45_proenzyme-like"/>
</dbReference>
<reference evidence="2 3" key="1">
    <citation type="submission" date="2015-11" db="EMBL/GenBank/DDBJ databases">
        <title>Ensifer anhuiense sp. nov., an effective nitrogen fixation bacterium with Glycine soja.</title>
        <authorList>
            <person name="Yan H."/>
            <person name="Chen W."/>
        </authorList>
    </citation>
    <scope>NUCLEOTIDE SEQUENCE [LARGE SCALE GENOMIC DNA]</scope>
    <source>
        <strain evidence="2 3">LMG 7837</strain>
    </source>
</reference>
<evidence type="ECO:0000313" key="3">
    <source>
        <dbReference type="Proteomes" id="UP000078507"/>
    </source>
</evidence>
<dbReference type="NCBIfam" id="NF040521">
    <property type="entry name" value="C45_proenzyme"/>
    <property type="match status" value="1"/>
</dbReference>
<accession>A0A178YS66</accession>
<gene>
    <name evidence="2" type="ORF">ATB98_11700</name>
</gene>
<evidence type="ECO:0000313" key="2">
    <source>
        <dbReference type="EMBL" id="OAP50398.1"/>
    </source>
</evidence>